<dbReference type="EMBL" id="JBHLTM010000050">
    <property type="protein sequence ID" value="MFC0685478.1"/>
    <property type="molecule type" value="Genomic_DNA"/>
</dbReference>
<keyword evidence="1" id="KW-0472">Membrane</keyword>
<feature type="transmembrane region" description="Helical" evidence="1">
    <location>
        <begin position="289"/>
        <end position="315"/>
    </location>
</feature>
<feature type="transmembrane region" description="Helical" evidence="1">
    <location>
        <begin position="75"/>
        <end position="96"/>
    </location>
</feature>
<dbReference type="Pfam" id="PF01757">
    <property type="entry name" value="Acyl_transf_3"/>
    <property type="match status" value="1"/>
</dbReference>
<dbReference type="InterPro" id="IPR002656">
    <property type="entry name" value="Acyl_transf_3_dom"/>
</dbReference>
<evidence type="ECO:0000256" key="1">
    <source>
        <dbReference type="SAM" id="Phobius"/>
    </source>
</evidence>
<feature type="domain" description="Acyltransferase 3" evidence="2">
    <location>
        <begin position="8"/>
        <end position="340"/>
    </location>
</feature>
<dbReference type="PANTHER" id="PTHR23028:SF53">
    <property type="entry name" value="ACYL_TRANSF_3 DOMAIN-CONTAINING PROTEIN"/>
    <property type="match status" value="1"/>
</dbReference>
<feature type="transmembrane region" description="Helical" evidence="1">
    <location>
        <begin position="215"/>
        <end position="235"/>
    </location>
</feature>
<accession>A0ABV6SBL0</accession>
<evidence type="ECO:0000313" key="4">
    <source>
        <dbReference type="Proteomes" id="UP001589858"/>
    </source>
</evidence>
<keyword evidence="1" id="KW-0812">Transmembrane</keyword>
<dbReference type="InterPro" id="IPR050879">
    <property type="entry name" value="Acyltransferase_3"/>
</dbReference>
<feature type="transmembrane region" description="Helical" evidence="1">
    <location>
        <begin position="321"/>
        <end position="342"/>
    </location>
</feature>
<dbReference type="Proteomes" id="UP001589858">
    <property type="component" value="Unassembled WGS sequence"/>
</dbReference>
<dbReference type="RefSeq" id="WP_267222456.1">
    <property type="nucleotide sequence ID" value="NZ_JAPCWC010000015.1"/>
</dbReference>
<feature type="transmembrane region" description="Helical" evidence="1">
    <location>
        <begin position="175"/>
        <end position="203"/>
    </location>
</feature>
<reference evidence="3 4" key="1">
    <citation type="submission" date="2024-09" db="EMBL/GenBank/DDBJ databases">
        <authorList>
            <person name="Sun Q."/>
            <person name="Mori K."/>
        </authorList>
    </citation>
    <scope>NUCLEOTIDE SEQUENCE [LARGE SCALE GENOMIC DNA]</scope>
    <source>
        <strain evidence="3 4">CICC 11035S</strain>
    </source>
</reference>
<protein>
    <submittedName>
        <fullName evidence="3">Acyltransferase family protein</fullName>
        <ecNumber evidence="3">2.3.-.-</ecNumber>
    </submittedName>
</protein>
<sequence>MSRNLSLFLDLLRLFAALLVFVGHAGQVYRIDLPVIIGHSAKEGVAIFFVLSGFVISHVVTFKERDWRSYVRARALRMYSVIPLAVLVLIVCYALGTYLVPQVYVAAAPDGAKAAGLGGVPPGWFEVLRYLTFTNELWFDRATIVTGAPFWSLAYEVAYYTLFAFLVFARGSARIVLAMAWCAVVGPRIVVALPLWLLGVFIHRLVLRGWRLRPAIGWPLFAGLLLASVVWKKYLGISAIPLFEWPTVDRLIPSMAYYFGLGLLLGGAIVVFASVETTYSFFPSWFEKLVRYFAGASFTLYIMHLPVMVLIGAVWPQWVATPVGALSASLLTIAAMLFLAELGERRKADIMKIISTISMMLSRKSVRSA</sequence>
<feature type="transmembrane region" description="Helical" evidence="1">
    <location>
        <begin position="255"/>
        <end position="277"/>
    </location>
</feature>
<proteinExistence type="predicted"/>
<name>A0ABV6SBL0_9SPHN</name>
<evidence type="ECO:0000259" key="2">
    <source>
        <dbReference type="Pfam" id="PF01757"/>
    </source>
</evidence>
<keyword evidence="4" id="KW-1185">Reference proteome</keyword>
<dbReference type="GO" id="GO:0016746">
    <property type="term" value="F:acyltransferase activity"/>
    <property type="evidence" value="ECO:0007669"/>
    <property type="project" value="UniProtKB-KW"/>
</dbReference>
<keyword evidence="1" id="KW-1133">Transmembrane helix</keyword>
<evidence type="ECO:0000313" key="3">
    <source>
        <dbReference type="EMBL" id="MFC0685478.1"/>
    </source>
</evidence>
<gene>
    <name evidence="3" type="ORF">ACFFF8_12800</name>
</gene>
<dbReference type="PANTHER" id="PTHR23028">
    <property type="entry name" value="ACETYLTRANSFERASE"/>
    <property type="match status" value="1"/>
</dbReference>
<dbReference type="EC" id="2.3.-.-" evidence="3"/>
<comment type="caution">
    <text evidence="3">The sequence shown here is derived from an EMBL/GenBank/DDBJ whole genome shotgun (WGS) entry which is preliminary data.</text>
</comment>
<feature type="transmembrane region" description="Helical" evidence="1">
    <location>
        <begin position="46"/>
        <end position="63"/>
    </location>
</feature>
<keyword evidence="3" id="KW-0012">Acyltransferase</keyword>
<organism evidence="3 4">
    <name type="scientific">Novosphingobium clariflavum</name>
    <dbReference type="NCBI Taxonomy" id="2029884"/>
    <lineage>
        <taxon>Bacteria</taxon>
        <taxon>Pseudomonadati</taxon>
        <taxon>Pseudomonadota</taxon>
        <taxon>Alphaproteobacteria</taxon>
        <taxon>Sphingomonadales</taxon>
        <taxon>Sphingomonadaceae</taxon>
        <taxon>Novosphingobium</taxon>
    </lineage>
</organism>
<keyword evidence="3" id="KW-0808">Transferase</keyword>